<dbReference type="Proteomes" id="UP000769528">
    <property type="component" value="Unassembled WGS sequence"/>
</dbReference>
<dbReference type="AlphaFoldDB" id="A0A9P8PJA9"/>
<reference evidence="3" key="2">
    <citation type="submission" date="2021-01" db="EMBL/GenBank/DDBJ databases">
        <authorList>
            <person name="Schikora-Tamarit M.A."/>
        </authorList>
    </citation>
    <scope>NUCLEOTIDE SEQUENCE</scope>
    <source>
        <strain evidence="3">CBS6341</strain>
    </source>
</reference>
<feature type="compositionally biased region" description="Polar residues" evidence="2">
    <location>
        <begin position="30"/>
        <end position="48"/>
    </location>
</feature>
<comment type="caution">
    <text evidence="3">The sequence shown here is derived from an EMBL/GenBank/DDBJ whole genome shotgun (WGS) entry which is preliminary data.</text>
</comment>
<organism evidence="3 4">
    <name type="scientific">Wickerhamomyces mucosus</name>
    <dbReference type="NCBI Taxonomy" id="1378264"/>
    <lineage>
        <taxon>Eukaryota</taxon>
        <taxon>Fungi</taxon>
        <taxon>Dikarya</taxon>
        <taxon>Ascomycota</taxon>
        <taxon>Saccharomycotina</taxon>
        <taxon>Saccharomycetes</taxon>
        <taxon>Phaffomycetales</taxon>
        <taxon>Wickerhamomycetaceae</taxon>
        <taxon>Wickerhamomyces</taxon>
    </lineage>
</organism>
<evidence type="ECO:0000256" key="2">
    <source>
        <dbReference type="SAM" id="MobiDB-lite"/>
    </source>
</evidence>
<gene>
    <name evidence="3" type="ORF">WICMUC_003841</name>
</gene>
<keyword evidence="1" id="KW-0175">Coiled coil</keyword>
<dbReference type="EMBL" id="JAEUBF010001036">
    <property type="protein sequence ID" value="KAH3673223.1"/>
    <property type="molecule type" value="Genomic_DNA"/>
</dbReference>
<name>A0A9P8PJA9_9ASCO</name>
<accession>A0A9P8PJA9</accession>
<evidence type="ECO:0000313" key="3">
    <source>
        <dbReference type="EMBL" id="KAH3673223.1"/>
    </source>
</evidence>
<feature type="compositionally biased region" description="Polar residues" evidence="2">
    <location>
        <begin position="59"/>
        <end position="71"/>
    </location>
</feature>
<sequence length="531" mass="60123">MPEIKSSFGRRARTSGSSSKSTSLAANRSTSTPSNDDYENIESSNIIVNKSKKQEPFTDDSNSCSSSQNIDLKSEPITEELKYRIPQSIENSSESLIMENNNFNSNPISRSSYDTDGPFNATEGVHSNLSWPEIENSQLIPNLKVDTIAKSVIGTMRPLNNNLLTVSNSEGILMNLINEENQLLRQLKELKELYPQVLKKGNGSTAVRNNVMKVFKNLFLINQAIAELYEKDSNKKNEILKSFQSWQENKMLINAKLDEIKSEYTEEGNRLIQLTLESSKVDSEIKTLEKRLSQLKEKKRTLTNEISKSQSTIESRSSLYYEDLNEIRNFEKNAILRLSGDRLFLGEISKSLAPSSTETSIIGLNSLLSKFSFNTLQSSQGLNLEKLETSRVIEVLERQIDFLNDKTSYHRARESKYYDCTVIWESISELLNNLEGSLANLLNSPTDPDDIELKIKSQLQETLTQLAEKEISLYLINWQDLKDLIELEINILKQGIRILEFNSTSAISASKRELETTLKAQDSSLPPQNTL</sequence>
<protein>
    <recommendedName>
        <fullName evidence="5">Autophagy-related protein 28</fullName>
    </recommendedName>
</protein>
<dbReference type="OrthoDB" id="3993941at2759"/>
<reference evidence="3" key="1">
    <citation type="journal article" date="2021" name="Open Biol.">
        <title>Shared evolutionary footprints suggest mitochondrial oxidative damage underlies multiple complex I losses in fungi.</title>
        <authorList>
            <person name="Schikora-Tamarit M.A."/>
            <person name="Marcet-Houben M."/>
            <person name="Nosek J."/>
            <person name="Gabaldon T."/>
        </authorList>
    </citation>
    <scope>NUCLEOTIDE SEQUENCE</scope>
    <source>
        <strain evidence="3">CBS6341</strain>
    </source>
</reference>
<feature type="compositionally biased region" description="Low complexity" evidence="2">
    <location>
        <begin position="14"/>
        <end position="29"/>
    </location>
</feature>
<feature type="region of interest" description="Disordered" evidence="2">
    <location>
        <begin position="1"/>
        <end position="75"/>
    </location>
</feature>
<evidence type="ECO:0000256" key="1">
    <source>
        <dbReference type="SAM" id="Coils"/>
    </source>
</evidence>
<proteinExistence type="predicted"/>
<feature type="coiled-coil region" evidence="1">
    <location>
        <begin position="278"/>
        <end position="312"/>
    </location>
</feature>
<keyword evidence="4" id="KW-1185">Reference proteome</keyword>
<evidence type="ECO:0008006" key="5">
    <source>
        <dbReference type="Google" id="ProtNLM"/>
    </source>
</evidence>
<evidence type="ECO:0000313" key="4">
    <source>
        <dbReference type="Proteomes" id="UP000769528"/>
    </source>
</evidence>